<evidence type="ECO:0000313" key="6">
    <source>
        <dbReference type="EMBL" id="KAD5508430.1"/>
    </source>
</evidence>
<comment type="subcellular location">
    <subcellularLocation>
        <location evidence="1">Membrane</location>
        <topology evidence="1">Multi-pass membrane protein</topology>
    </subcellularLocation>
</comment>
<dbReference type="Proteomes" id="UP000326396">
    <property type="component" value="Linkage Group LG16"/>
</dbReference>
<dbReference type="SUPFAM" id="SSF50249">
    <property type="entry name" value="Nucleic acid-binding proteins"/>
    <property type="match status" value="1"/>
</dbReference>
<dbReference type="InterPro" id="IPR012340">
    <property type="entry name" value="NA-bd_OB-fold"/>
</dbReference>
<proteinExistence type="predicted"/>
<protein>
    <submittedName>
        <fullName evidence="6">Uncharacterized protein</fullName>
    </submittedName>
</protein>
<comment type="caution">
    <text evidence="6">The sequence shown here is derived from an EMBL/GenBank/DDBJ whole genome shotgun (WGS) entry which is preliminary data.</text>
</comment>
<evidence type="ECO:0000256" key="2">
    <source>
        <dbReference type="ARBA" id="ARBA00022448"/>
    </source>
</evidence>
<organism evidence="6 7">
    <name type="scientific">Mikania micrantha</name>
    <name type="common">bitter vine</name>
    <dbReference type="NCBI Taxonomy" id="192012"/>
    <lineage>
        <taxon>Eukaryota</taxon>
        <taxon>Viridiplantae</taxon>
        <taxon>Streptophyta</taxon>
        <taxon>Embryophyta</taxon>
        <taxon>Tracheophyta</taxon>
        <taxon>Spermatophyta</taxon>
        <taxon>Magnoliopsida</taxon>
        <taxon>eudicotyledons</taxon>
        <taxon>Gunneridae</taxon>
        <taxon>Pentapetalae</taxon>
        <taxon>asterids</taxon>
        <taxon>campanulids</taxon>
        <taxon>Asterales</taxon>
        <taxon>Asteraceae</taxon>
        <taxon>Asteroideae</taxon>
        <taxon>Heliantheae alliance</taxon>
        <taxon>Eupatorieae</taxon>
        <taxon>Mikania</taxon>
    </lineage>
</organism>
<gene>
    <name evidence="6" type="ORF">E3N88_16133</name>
</gene>
<keyword evidence="5" id="KW-0472">Membrane</keyword>
<dbReference type="SUPFAM" id="SSF103506">
    <property type="entry name" value="Mitochondrial carrier"/>
    <property type="match status" value="1"/>
</dbReference>
<dbReference type="Gene3D" id="2.40.50.140">
    <property type="entry name" value="Nucleic acid-binding proteins"/>
    <property type="match status" value="1"/>
</dbReference>
<accession>A0A5N6NZN8</accession>
<evidence type="ECO:0000256" key="3">
    <source>
        <dbReference type="ARBA" id="ARBA00022692"/>
    </source>
</evidence>
<keyword evidence="4" id="KW-0677">Repeat</keyword>
<name>A0A5N6NZN8_9ASTR</name>
<reference evidence="6 7" key="1">
    <citation type="submission" date="2019-05" db="EMBL/GenBank/DDBJ databases">
        <title>Mikania micrantha, genome provides insights into the molecular mechanism of rapid growth.</title>
        <authorList>
            <person name="Liu B."/>
        </authorList>
    </citation>
    <scope>NUCLEOTIDE SEQUENCE [LARGE SCALE GENOMIC DNA]</scope>
    <source>
        <strain evidence="6">NLD-2019</strain>
        <tissue evidence="6">Leaf</tissue>
    </source>
</reference>
<dbReference type="AlphaFoldDB" id="A0A5N6NZN8"/>
<keyword evidence="7" id="KW-1185">Reference proteome</keyword>
<evidence type="ECO:0000313" key="7">
    <source>
        <dbReference type="Proteomes" id="UP000326396"/>
    </source>
</evidence>
<dbReference type="Pfam" id="PF00153">
    <property type="entry name" value="Mito_carr"/>
    <property type="match status" value="1"/>
</dbReference>
<dbReference type="InterPro" id="IPR018108">
    <property type="entry name" value="MCP_transmembrane"/>
</dbReference>
<evidence type="ECO:0000256" key="1">
    <source>
        <dbReference type="ARBA" id="ARBA00004141"/>
    </source>
</evidence>
<dbReference type="EMBL" id="SZYD01000008">
    <property type="protein sequence ID" value="KAD5508430.1"/>
    <property type="molecule type" value="Genomic_DNA"/>
</dbReference>
<dbReference type="InterPro" id="IPR023395">
    <property type="entry name" value="MCP_dom_sf"/>
</dbReference>
<dbReference type="PRINTS" id="PR00926">
    <property type="entry name" value="MITOCARRIER"/>
</dbReference>
<dbReference type="OrthoDB" id="784307at2759"/>
<evidence type="ECO:0000256" key="5">
    <source>
        <dbReference type="ARBA" id="ARBA00023136"/>
    </source>
</evidence>
<sequence>MHPLLLSISIEHFPHAPSMSSSTTVVEDGGEEVGDDMVAAVIGGGLLGLFHRQDIKFADWQRVRMQETSKEIHVRSLPRSLNAILFHDIVEQARADFVMGDTVAIISKSTAAPLDRVKLLLQNQGELLKREGSVTASKGSLKKKAFFAFWMGNQVTVL</sequence>
<dbReference type="GO" id="GO:0016020">
    <property type="term" value="C:membrane"/>
    <property type="evidence" value="ECO:0007669"/>
    <property type="project" value="UniProtKB-SubCell"/>
</dbReference>
<dbReference type="InterPro" id="IPR002067">
    <property type="entry name" value="MCP"/>
</dbReference>
<keyword evidence="2" id="KW-0813">Transport</keyword>
<evidence type="ECO:0000256" key="4">
    <source>
        <dbReference type="ARBA" id="ARBA00022737"/>
    </source>
</evidence>
<keyword evidence="3" id="KW-0812">Transmembrane</keyword>
<dbReference type="GO" id="GO:0055085">
    <property type="term" value="P:transmembrane transport"/>
    <property type="evidence" value="ECO:0007669"/>
    <property type="project" value="InterPro"/>
</dbReference>